<keyword evidence="4" id="KW-1185">Reference proteome</keyword>
<evidence type="ECO:0000313" key="4">
    <source>
        <dbReference type="Proteomes" id="UP000220922"/>
    </source>
</evidence>
<organism evidence="3 4">
    <name type="scientific">Candidatus Chloroploca asiatica</name>
    <dbReference type="NCBI Taxonomy" id="1506545"/>
    <lineage>
        <taxon>Bacteria</taxon>
        <taxon>Bacillati</taxon>
        <taxon>Chloroflexota</taxon>
        <taxon>Chloroflexia</taxon>
        <taxon>Chloroflexales</taxon>
        <taxon>Chloroflexineae</taxon>
        <taxon>Oscillochloridaceae</taxon>
        <taxon>Candidatus Chloroploca</taxon>
    </lineage>
</organism>
<comment type="caution">
    <text evidence="3">The sequence shown here is derived from an EMBL/GenBank/DDBJ whole genome shotgun (WGS) entry which is preliminary data.</text>
</comment>
<dbReference type="Proteomes" id="UP000220922">
    <property type="component" value="Unassembled WGS sequence"/>
</dbReference>
<dbReference type="InterPro" id="IPR010610">
    <property type="entry name" value="EryCIII-like_C"/>
</dbReference>
<sequence>MRQRKINILTVGSRGDVEPYVALGVGLQQAGYAVTLATEAGFEGLVREHGLAFAPLRAEFIRLAQSSEGKAALAGKNPFGLMQRIKPMLRNILDDAWAASQQAEAIIYHPKALAGYHLAEKLQVPGFLTMMLPAYSPTRIFSNPALGGQNYGDWVNWFTYTLFLRGATLPYRSLINGWRKERLGLPPFRDDTILRGKPVPKIYAYSQHVVPNPPDWDASTFVSGYWFLPSSPSWQPSAALEAFLAEGPPPVYVGFGSMASQDAARTTKLVLEAAAQAGQRVMLASGWGGLGTADLPATAFALEAAPHAWLFPRCAAVVHHGGAGTTGAGLRAGKPAVICPFFGDQPFWGQRIFELGVGPWPVPQKKLTVDRLARAIDAAVSDQAMRQRAEALGAKIRAEDGVARAIEFMRTSL</sequence>
<dbReference type="Pfam" id="PF03033">
    <property type="entry name" value="Glyco_transf_28"/>
    <property type="match status" value="1"/>
</dbReference>
<dbReference type="EMBL" id="LYXE01000148">
    <property type="protein sequence ID" value="PDV97388.1"/>
    <property type="molecule type" value="Genomic_DNA"/>
</dbReference>
<dbReference type="InterPro" id="IPR002213">
    <property type="entry name" value="UDP_glucos_trans"/>
</dbReference>
<name>A0A2H3KJP7_9CHLR</name>
<dbReference type="CDD" id="cd03784">
    <property type="entry name" value="GT1_Gtf-like"/>
    <property type="match status" value="1"/>
</dbReference>
<dbReference type="RefSeq" id="WP_097654484.1">
    <property type="nucleotide sequence ID" value="NZ_LYXE01000148.1"/>
</dbReference>
<dbReference type="GO" id="GO:0016758">
    <property type="term" value="F:hexosyltransferase activity"/>
    <property type="evidence" value="ECO:0007669"/>
    <property type="project" value="InterPro"/>
</dbReference>
<evidence type="ECO:0000259" key="2">
    <source>
        <dbReference type="Pfam" id="PF06722"/>
    </source>
</evidence>
<feature type="domain" description="Erythromycin biosynthesis protein CIII-like C-terminal" evidence="2">
    <location>
        <begin position="291"/>
        <end position="396"/>
    </location>
</feature>
<evidence type="ECO:0000259" key="1">
    <source>
        <dbReference type="Pfam" id="PF03033"/>
    </source>
</evidence>
<dbReference type="GO" id="GO:0008194">
    <property type="term" value="F:UDP-glycosyltransferase activity"/>
    <property type="evidence" value="ECO:0007669"/>
    <property type="project" value="InterPro"/>
</dbReference>
<dbReference type="SUPFAM" id="SSF53756">
    <property type="entry name" value="UDP-Glycosyltransferase/glycogen phosphorylase"/>
    <property type="match status" value="1"/>
</dbReference>
<dbReference type="PANTHER" id="PTHR48050">
    <property type="entry name" value="STEROL 3-BETA-GLUCOSYLTRANSFERASE"/>
    <property type="match status" value="1"/>
</dbReference>
<feature type="domain" description="Glycosyltransferase family 28 N-terminal" evidence="1">
    <location>
        <begin position="7"/>
        <end position="135"/>
    </location>
</feature>
<reference evidence="3 4" key="1">
    <citation type="submission" date="2016-05" db="EMBL/GenBank/DDBJ databases">
        <authorList>
            <person name="Lavstsen T."/>
            <person name="Jespersen J.S."/>
        </authorList>
    </citation>
    <scope>NUCLEOTIDE SEQUENCE [LARGE SCALE GENOMIC DNA]</scope>
    <source>
        <strain evidence="3 4">B7-9</strain>
    </source>
</reference>
<dbReference type="GO" id="GO:0005975">
    <property type="term" value="P:carbohydrate metabolic process"/>
    <property type="evidence" value="ECO:0007669"/>
    <property type="project" value="InterPro"/>
</dbReference>
<dbReference type="AlphaFoldDB" id="A0A2H3KJP7"/>
<protein>
    <submittedName>
        <fullName evidence="3">Uncharacterized protein</fullName>
    </submittedName>
</protein>
<dbReference type="Pfam" id="PF06722">
    <property type="entry name" value="EryCIII-like_C"/>
    <property type="match status" value="1"/>
</dbReference>
<proteinExistence type="predicted"/>
<dbReference type="PANTHER" id="PTHR48050:SF13">
    <property type="entry name" value="STEROL 3-BETA-GLUCOSYLTRANSFERASE UGT80A2"/>
    <property type="match status" value="1"/>
</dbReference>
<accession>A0A2H3KJP7</accession>
<dbReference type="OrthoDB" id="9805366at2"/>
<gene>
    <name evidence="3" type="ORF">A9Q02_18485</name>
</gene>
<dbReference type="InterPro" id="IPR004276">
    <property type="entry name" value="GlycoTrans_28_N"/>
</dbReference>
<dbReference type="InterPro" id="IPR050426">
    <property type="entry name" value="Glycosyltransferase_28"/>
</dbReference>
<evidence type="ECO:0000313" key="3">
    <source>
        <dbReference type="EMBL" id="PDV97388.1"/>
    </source>
</evidence>
<dbReference type="GO" id="GO:0033072">
    <property type="term" value="P:vancomycin biosynthetic process"/>
    <property type="evidence" value="ECO:0007669"/>
    <property type="project" value="UniProtKB-ARBA"/>
</dbReference>
<dbReference type="FunFam" id="3.40.50.2000:FF:000009">
    <property type="entry name" value="Sterol 3-beta-glucosyltransferase UGT80A2"/>
    <property type="match status" value="1"/>
</dbReference>
<dbReference type="Gene3D" id="3.40.50.2000">
    <property type="entry name" value="Glycogen Phosphorylase B"/>
    <property type="match status" value="2"/>
</dbReference>